<dbReference type="RefSeq" id="WP_058517019.1">
    <property type="nucleotide sequence ID" value="NZ_CAAAIE010000006.1"/>
</dbReference>
<proteinExistence type="predicted"/>
<accession>A0A1E5JUN5</accession>
<protein>
    <submittedName>
        <fullName evidence="1">Uncharacterized protein</fullName>
    </submittedName>
</protein>
<dbReference type="EMBL" id="LSOG01000021">
    <property type="protein sequence ID" value="OEH48242.1"/>
    <property type="molecule type" value="Genomic_DNA"/>
</dbReference>
<evidence type="ECO:0000313" key="2">
    <source>
        <dbReference type="Proteomes" id="UP000095229"/>
    </source>
</evidence>
<gene>
    <name evidence="1" type="ORF">lpari_00734</name>
</gene>
<dbReference type="PATRIC" id="fig|45071.6.peg.1229"/>
<evidence type="ECO:0000313" key="1">
    <source>
        <dbReference type="EMBL" id="OEH48242.1"/>
    </source>
</evidence>
<keyword evidence="2" id="KW-1185">Reference proteome</keyword>
<dbReference type="AlphaFoldDB" id="A0A1E5JUN5"/>
<dbReference type="Proteomes" id="UP000095229">
    <property type="component" value="Unassembled WGS sequence"/>
</dbReference>
<comment type="caution">
    <text evidence="1">The sequence shown here is derived from an EMBL/GenBank/DDBJ whole genome shotgun (WGS) entry which is preliminary data.</text>
</comment>
<name>A0A1E5JUN5_9GAMM</name>
<sequence>MLTKIDVVMDSGGSIAEAGSQEEHVTDGFGGCTAFHVKTDSGLYGLYHLSGTSNRKPQMLDDAKDTNQPFRKWIKDLALIVQERDADQTLHFELGTPWLFGNQEKTRESHPQVGMERYLRGLCAKYGIKNYDITLINMIGVQSIAVSEKGMTCYDFNEKETRVCPAKYQTDEEILEHLGWTNATCLRYVTANNNIDFDGKLQKKYTERCQTEHMGKIKKEMEIHRKEMETNPKSVVEQTMELLKERKISLLTDIKGTLDKYQSVFESGPKEDKSAFHAFLFVEDLYKAVESDDLDSLTTLKTLPYFKQVTESTSILSFFSSEKTEIGAFFEKAEEHLIQMQKLLTETAQYSPTTGTAKCS</sequence>
<dbReference type="OrthoDB" id="5653387at2"/>
<organism evidence="1 2">
    <name type="scientific">Legionella parisiensis</name>
    <dbReference type="NCBI Taxonomy" id="45071"/>
    <lineage>
        <taxon>Bacteria</taxon>
        <taxon>Pseudomonadati</taxon>
        <taxon>Pseudomonadota</taxon>
        <taxon>Gammaproteobacteria</taxon>
        <taxon>Legionellales</taxon>
        <taxon>Legionellaceae</taxon>
        <taxon>Legionella</taxon>
    </lineage>
</organism>
<reference evidence="1 2" key="1">
    <citation type="submission" date="2016-02" db="EMBL/GenBank/DDBJ databases">
        <title>Secondary metabolites in Legionella.</title>
        <authorList>
            <person name="Tobias N.J."/>
            <person name="Bode H.B."/>
        </authorList>
    </citation>
    <scope>NUCLEOTIDE SEQUENCE [LARGE SCALE GENOMIC DNA]</scope>
    <source>
        <strain evidence="1 2">DSM 19216</strain>
    </source>
</reference>